<dbReference type="Proteomes" id="UP001165074">
    <property type="component" value="Unassembled WGS sequence"/>
</dbReference>
<protein>
    <submittedName>
        <fullName evidence="1">Uncharacterized protein</fullName>
    </submittedName>
</protein>
<name>A0A9W6RVS3_9ACTN</name>
<evidence type="ECO:0000313" key="2">
    <source>
        <dbReference type="Proteomes" id="UP001165074"/>
    </source>
</evidence>
<accession>A0A9W6RVS3</accession>
<dbReference type="AlphaFoldDB" id="A0A9W6RVS3"/>
<sequence length="87" mass="9352">MAVRQDFGLDQIQPGQVAGRGQDMGRIGALRGALTHEPCVLETSQREIEQLVGTIALGETVAEVGQHALGRRRTAYLPYVAAQPLRG</sequence>
<comment type="caution">
    <text evidence="1">The sequence shown here is derived from an EMBL/GenBank/DDBJ whole genome shotgun (WGS) entry which is preliminary data.</text>
</comment>
<proteinExistence type="predicted"/>
<dbReference type="EMBL" id="BSTK01000002">
    <property type="protein sequence ID" value="GLY83546.1"/>
    <property type="molecule type" value="Genomic_DNA"/>
</dbReference>
<reference evidence="1" key="1">
    <citation type="submission" date="2023-03" db="EMBL/GenBank/DDBJ databases">
        <title>Actinoallomurus iriomotensis NBRC 103684.</title>
        <authorList>
            <person name="Ichikawa N."/>
            <person name="Sato H."/>
            <person name="Tonouchi N."/>
        </authorList>
    </citation>
    <scope>NUCLEOTIDE SEQUENCE</scope>
    <source>
        <strain evidence="1">NBRC 103684</strain>
    </source>
</reference>
<gene>
    <name evidence="1" type="ORF">Airi02_014760</name>
</gene>
<evidence type="ECO:0000313" key="1">
    <source>
        <dbReference type="EMBL" id="GLY83546.1"/>
    </source>
</evidence>
<keyword evidence="2" id="KW-1185">Reference proteome</keyword>
<organism evidence="1 2">
    <name type="scientific">Actinoallomurus iriomotensis</name>
    <dbReference type="NCBI Taxonomy" id="478107"/>
    <lineage>
        <taxon>Bacteria</taxon>
        <taxon>Bacillati</taxon>
        <taxon>Actinomycetota</taxon>
        <taxon>Actinomycetes</taxon>
        <taxon>Streptosporangiales</taxon>
        <taxon>Thermomonosporaceae</taxon>
        <taxon>Actinoallomurus</taxon>
    </lineage>
</organism>